<dbReference type="EMBL" id="CM042888">
    <property type="protein sequence ID" value="KAI4325305.1"/>
    <property type="molecule type" value="Genomic_DNA"/>
</dbReference>
<protein>
    <submittedName>
        <fullName evidence="1">Uncharacterized protein</fullName>
    </submittedName>
</protein>
<comment type="caution">
    <text evidence="1">The sequence shown here is derived from an EMBL/GenBank/DDBJ whole genome shotgun (WGS) entry which is preliminary data.</text>
</comment>
<reference evidence="2" key="1">
    <citation type="journal article" date="2023" name="Front. Plant Sci.">
        <title>Chromosomal-level genome assembly of Melastoma candidum provides insights into trichome evolution.</title>
        <authorList>
            <person name="Zhong Y."/>
            <person name="Wu W."/>
            <person name="Sun C."/>
            <person name="Zou P."/>
            <person name="Liu Y."/>
            <person name="Dai S."/>
            <person name="Zhou R."/>
        </authorList>
    </citation>
    <scope>NUCLEOTIDE SEQUENCE [LARGE SCALE GENOMIC DNA]</scope>
</reference>
<accession>A0ACB9MN14</accession>
<gene>
    <name evidence="1" type="ORF">MLD38_030717</name>
</gene>
<name>A0ACB9MN14_9MYRT</name>
<organism evidence="1 2">
    <name type="scientific">Melastoma candidum</name>
    <dbReference type="NCBI Taxonomy" id="119954"/>
    <lineage>
        <taxon>Eukaryota</taxon>
        <taxon>Viridiplantae</taxon>
        <taxon>Streptophyta</taxon>
        <taxon>Embryophyta</taxon>
        <taxon>Tracheophyta</taxon>
        <taxon>Spermatophyta</taxon>
        <taxon>Magnoliopsida</taxon>
        <taxon>eudicotyledons</taxon>
        <taxon>Gunneridae</taxon>
        <taxon>Pentapetalae</taxon>
        <taxon>rosids</taxon>
        <taxon>malvids</taxon>
        <taxon>Myrtales</taxon>
        <taxon>Melastomataceae</taxon>
        <taxon>Melastomatoideae</taxon>
        <taxon>Melastomateae</taxon>
        <taxon>Melastoma</taxon>
    </lineage>
</organism>
<proteinExistence type="predicted"/>
<keyword evidence="2" id="KW-1185">Reference proteome</keyword>
<dbReference type="Proteomes" id="UP001057402">
    <property type="component" value="Chromosome 9"/>
</dbReference>
<evidence type="ECO:0000313" key="2">
    <source>
        <dbReference type="Proteomes" id="UP001057402"/>
    </source>
</evidence>
<sequence length="96" mass="11138">MWSRRCLVGCSWLSDTFNHSSTHVSNTEHFQNSRLPEEYVLDIYWELPFVVGPSLTHQSRYDPAITVPPIVEDGRHGLFQRLGLTRLDRSVFNGYT</sequence>
<evidence type="ECO:0000313" key="1">
    <source>
        <dbReference type="EMBL" id="KAI4325305.1"/>
    </source>
</evidence>